<dbReference type="InterPro" id="IPR035909">
    <property type="entry name" value="CheB_C"/>
</dbReference>
<dbReference type="PANTHER" id="PTHR42872">
    <property type="entry name" value="PROTEIN-GLUTAMATE METHYLESTERASE/PROTEIN-GLUTAMINE GLUTAMINASE"/>
    <property type="match status" value="1"/>
</dbReference>
<dbReference type="Pfam" id="PF01339">
    <property type="entry name" value="CheB_methylest"/>
    <property type="match status" value="1"/>
</dbReference>
<proteinExistence type="predicted"/>
<geneLocation type="plasmid" evidence="8">
    <name>p21unnamed</name>
</geneLocation>
<evidence type="ECO:0000256" key="4">
    <source>
        <dbReference type="ARBA" id="ARBA00048267"/>
    </source>
</evidence>
<comment type="caution">
    <text evidence="5">Lacks conserved residue(s) required for the propagation of feature annotation.</text>
</comment>
<dbReference type="InterPro" id="IPR000673">
    <property type="entry name" value="Sig_transdc_resp-reg_Me-estase"/>
</dbReference>
<dbReference type="GO" id="GO:0006935">
    <property type="term" value="P:chemotaxis"/>
    <property type="evidence" value="ECO:0007669"/>
    <property type="project" value="InterPro"/>
</dbReference>
<feature type="domain" description="CheB-type methylesterase" evidence="7">
    <location>
        <begin position="27"/>
        <end position="129"/>
    </location>
</feature>
<dbReference type="EMBL" id="POWG01000038">
    <property type="protein sequence ID" value="PNQ95978.1"/>
    <property type="molecule type" value="Genomic_DNA"/>
</dbReference>
<dbReference type="SUPFAM" id="SSF52738">
    <property type="entry name" value="Methylesterase CheB, C-terminal domain"/>
    <property type="match status" value="1"/>
</dbReference>
<dbReference type="GO" id="GO:0008984">
    <property type="term" value="F:protein-glutamate methylesterase activity"/>
    <property type="evidence" value="ECO:0007669"/>
    <property type="project" value="UniProtKB-EC"/>
</dbReference>
<dbReference type="EC" id="3.1.1.61" evidence="3"/>
<dbReference type="GO" id="GO:0000156">
    <property type="term" value="F:phosphorelay response regulator activity"/>
    <property type="evidence" value="ECO:0007669"/>
    <property type="project" value="InterPro"/>
</dbReference>
<dbReference type="PANTHER" id="PTHR42872:SF6">
    <property type="entry name" value="PROTEIN-GLUTAMATE METHYLESTERASE_PROTEIN-GLUTAMINE GLUTAMINASE"/>
    <property type="match status" value="1"/>
</dbReference>
<dbReference type="PROSITE" id="PS50122">
    <property type="entry name" value="CHEB"/>
    <property type="match status" value="1"/>
</dbReference>
<accession>A0A2K1FTZ2</accession>
<sequence>MMTTSSDPAGRNDAQTDPGKPMPVRLPVAPAAVVGIGASAGGLKAITALLQAVPSASGLALVVIQHRTPNNERLMVDLLVKVTPLPVRTAEHDMPLAPDHIYIAPAGRTLSMTQGRFVLGPAVDDGTPLPIDSSSGRWPPSGSNAPSASCCPGRGRTARSG</sequence>
<organism evidence="8 9">
    <name type="scientific">Azospirillum argentinense</name>
    <dbReference type="NCBI Taxonomy" id="2970906"/>
    <lineage>
        <taxon>Bacteria</taxon>
        <taxon>Pseudomonadati</taxon>
        <taxon>Pseudomonadota</taxon>
        <taxon>Alphaproteobacteria</taxon>
        <taxon>Rhodospirillales</taxon>
        <taxon>Azospirillaceae</taxon>
        <taxon>Azospirillum</taxon>
    </lineage>
</organism>
<dbReference type="RefSeq" id="WP_103041216.1">
    <property type="nucleotide sequence ID" value="NZ_POWG01000038.1"/>
</dbReference>
<dbReference type="GO" id="GO:0005737">
    <property type="term" value="C:cytoplasm"/>
    <property type="evidence" value="ECO:0007669"/>
    <property type="project" value="InterPro"/>
</dbReference>
<protein>
    <recommendedName>
        <fullName evidence="3">protein-glutamate methylesterase</fullName>
        <ecNumber evidence="3">3.1.1.61</ecNumber>
    </recommendedName>
</protein>
<evidence type="ECO:0000259" key="7">
    <source>
        <dbReference type="PROSITE" id="PS50122"/>
    </source>
</evidence>
<name>A0A2K1FTZ2_9PROT</name>
<evidence type="ECO:0000256" key="2">
    <source>
        <dbReference type="ARBA" id="ARBA00022801"/>
    </source>
</evidence>
<evidence type="ECO:0000256" key="6">
    <source>
        <dbReference type="SAM" id="MobiDB-lite"/>
    </source>
</evidence>
<keyword evidence="8" id="KW-0614">Plasmid</keyword>
<evidence type="ECO:0000256" key="1">
    <source>
        <dbReference type="ARBA" id="ARBA00022490"/>
    </source>
</evidence>
<feature type="region of interest" description="Disordered" evidence="6">
    <location>
        <begin position="128"/>
        <end position="161"/>
    </location>
</feature>
<dbReference type="AlphaFoldDB" id="A0A2K1FTZ2"/>
<evidence type="ECO:0000313" key="8">
    <source>
        <dbReference type="EMBL" id="PNQ95978.1"/>
    </source>
</evidence>
<reference evidence="8 9" key="1">
    <citation type="submission" date="2018-01" db="EMBL/GenBank/DDBJ databases">
        <title>Whole genome sequence of Azospirillum brasilense REC3 isolated from strawberry roots.</title>
        <authorList>
            <person name="Fontana C.A."/>
            <person name="Salazar S.M."/>
            <person name="Bassi D."/>
            <person name="Puglisi E."/>
            <person name="Lovaisa N.C."/>
            <person name="Toffoli L.M."/>
            <person name="Pedraza R."/>
            <person name="Cocconcelli P.S."/>
        </authorList>
    </citation>
    <scope>NUCLEOTIDE SEQUENCE [LARGE SCALE GENOMIC DNA]</scope>
    <source>
        <strain evidence="8 9">REC3</strain>
        <plasmid evidence="8">p21unnamed</plasmid>
    </source>
</reference>
<keyword evidence="2" id="KW-0378">Hydrolase</keyword>
<keyword evidence="1" id="KW-0963">Cytoplasm</keyword>
<evidence type="ECO:0000256" key="5">
    <source>
        <dbReference type="PROSITE-ProRule" id="PRU00050"/>
    </source>
</evidence>
<feature type="region of interest" description="Disordered" evidence="6">
    <location>
        <begin position="1"/>
        <end position="23"/>
    </location>
</feature>
<comment type="caution">
    <text evidence="8">The sequence shown here is derived from an EMBL/GenBank/DDBJ whole genome shotgun (WGS) entry which is preliminary data.</text>
</comment>
<feature type="compositionally biased region" description="Polar residues" evidence="6">
    <location>
        <begin position="132"/>
        <end position="147"/>
    </location>
</feature>
<gene>
    <name evidence="8" type="ORF">C1S70_26095</name>
</gene>
<comment type="catalytic activity">
    <reaction evidence="4">
        <text>[protein]-L-glutamate 5-O-methyl ester + H2O = L-glutamyl-[protein] + methanol + H(+)</text>
        <dbReference type="Rhea" id="RHEA:23236"/>
        <dbReference type="Rhea" id="RHEA-COMP:10208"/>
        <dbReference type="Rhea" id="RHEA-COMP:10311"/>
        <dbReference type="ChEBI" id="CHEBI:15377"/>
        <dbReference type="ChEBI" id="CHEBI:15378"/>
        <dbReference type="ChEBI" id="CHEBI:17790"/>
        <dbReference type="ChEBI" id="CHEBI:29973"/>
        <dbReference type="ChEBI" id="CHEBI:82795"/>
        <dbReference type="EC" id="3.1.1.61"/>
    </reaction>
</comment>
<evidence type="ECO:0000313" key="9">
    <source>
        <dbReference type="Proteomes" id="UP000236268"/>
    </source>
</evidence>
<dbReference type="Proteomes" id="UP000236268">
    <property type="component" value="Unassembled WGS sequence"/>
</dbReference>
<evidence type="ECO:0000256" key="3">
    <source>
        <dbReference type="ARBA" id="ARBA00039140"/>
    </source>
</evidence>
<dbReference type="Gene3D" id="3.40.50.180">
    <property type="entry name" value="Methylesterase CheB, C-terminal domain"/>
    <property type="match status" value="1"/>
</dbReference>